<name>A0A1H2PUH7_9BURK</name>
<dbReference type="STRING" id="1770053.SAMN05216551_11064"/>
<evidence type="ECO:0008006" key="4">
    <source>
        <dbReference type="Google" id="ProtNLM"/>
    </source>
</evidence>
<accession>A0A1H2PUH7</accession>
<organism evidence="2 3">
    <name type="scientific">Chitinasiproducens palmae</name>
    <dbReference type="NCBI Taxonomy" id="1770053"/>
    <lineage>
        <taxon>Bacteria</taxon>
        <taxon>Pseudomonadati</taxon>
        <taxon>Pseudomonadota</taxon>
        <taxon>Betaproteobacteria</taxon>
        <taxon>Burkholderiales</taxon>
        <taxon>Burkholderiaceae</taxon>
        <taxon>Chitinasiproducens</taxon>
    </lineage>
</organism>
<keyword evidence="1" id="KW-1133">Transmembrane helix</keyword>
<dbReference type="AlphaFoldDB" id="A0A1H2PUH7"/>
<protein>
    <recommendedName>
        <fullName evidence="4">DUF3619 family protein</fullName>
    </recommendedName>
</protein>
<dbReference type="Proteomes" id="UP000243719">
    <property type="component" value="Unassembled WGS sequence"/>
</dbReference>
<evidence type="ECO:0000256" key="1">
    <source>
        <dbReference type="SAM" id="Phobius"/>
    </source>
</evidence>
<gene>
    <name evidence="2" type="ORF">SAMN05216551_11064</name>
</gene>
<keyword evidence="3" id="KW-1185">Reference proteome</keyword>
<keyword evidence="1" id="KW-0472">Membrane</keyword>
<sequence length="139" mass="14630">MSDQTEFDEQLFARRLCHALDQHAAALPAATRGRLADARRRAMARKKAAAPVLVRVPALATAGGSTGVSDGPGGRHGARRLAALAAALAIGAALLGLGNVERQQRIDDYATLDAQMLSDALPIDAYLDHGFNGYLKGDR</sequence>
<keyword evidence="1" id="KW-0812">Transmembrane</keyword>
<reference evidence="3" key="1">
    <citation type="submission" date="2016-09" db="EMBL/GenBank/DDBJ databases">
        <authorList>
            <person name="Varghese N."/>
            <person name="Submissions S."/>
        </authorList>
    </citation>
    <scope>NUCLEOTIDE SEQUENCE [LARGE SCALE GENOMIC DNA]</scope>
    <source>
        <strain evidence="3">JS23</strain>
    </source>
</reference>
<dbReference type="RefSeq" id="WP_091910698.1">
    <property type="nucleotide sequence ID" value="NZ_FNLO01000010.1"/>
</dbReference>
<dbReference type="Pfam" id="PF12279">
    <property type="entry name" value="DUF3619"/>
    <property type="match status" value="1"/>
</dbReference>
<evidence type="ECO:0000313" key="3">
    <source>
        <dbReference type="Proteomes" id="UP000243719"/>
    </source>
</evidence>
<feature type="transmembrane region" description="Helical" evidence="1">
    <location>
        <begin position="81"/>
        <end position="100"/>
    </location>
</feature>
<dbReference type="InterPro" id="IPR022064">
    <property type="entry name" value="DUF3619"/>
</dbReference>
<dbReference type="EMBL" id="FNLO01000010">
    <property type="protein sequence ID" value="SDV50030.1"/>
    <property type="molecule type" value="Genomic_DNA"/>
</dbReference>
<dbReference type="OrthoDB" id="8562153at2"/>
<proteinExistence type="predicted"/>
<evidence type="ECO:0000313" key="2">
    <source>
        <dbReference type="EMBL" id="SDV50030.1"/>
    </source>
</evidence>
<feature type="transmembrane region" description="Helical" evidence="1">
    <location>
        <begin position="48"/>
        <end position="69"/>
    </location>
</feature>